<feature type="region of interest" description="Disordered" evidence="1">
    <location>
        <begin position="695"/>
        <end position="842"/>
    </location>
</feature>
<feature type="compositionally biased region" description="Low complexity" evidence="1">
    <location>
        <begin position="453"/>
        <end position="464"/>
    </location>
</feature>
<feature type="compositionally biased region" description="Basic and acidic residues" evidence="1">
    <location>
        <begin position="766"/>
        <end position="781"/>
    </location>
</feature>
<sequence length="890" mass="91477">MWFPNPSLIVASATLFSLCASFSISPSDDADVLANAIFSGPGTNVVSASFTGASISSGTFADGPFGIGARAILTTTSEETTTVTEETTTTTTEESTTTTTEDSTATTTEESTTTTTEDTTITTSGESTTISTSEDSTSTSISVVTEESTTTTASTRTLDSTSTSAESTSAMSGTTTSSSVEFGTSTSEVTSTSTQETSTESTSKTSLETAITSQTESSSQALTLQPTFTTPSVSSTSDLVRSSTSQTTGGSTSRSDSPTASSSSFELPVDLPSSQASVITLLPTLQPSAIDSTASPLFPTGRFSNTSSTLPTLTSTSITPIAPGAASNLPVIEQYRYLGCLGSLEGYPSFRLLGSSPDMTTVQCIALAAGQRFVGLFQTSCYVSNTLDSTSFVLNGRCDFPCPGDEGLFCGGFVSPEETLARRSERFQDISPRDAPPDILLSLYGLAASEPESSSGTGSIGVSSDTPDQTSGSEPGGTLRTSTSLETNGPIELPGTPGAIPTFTSDAIGNPSIGSLTETGTLTASSESHSRLSRTNSNIRLSSISSFSLITAALPDANSPLPSDVTAVDALTAATASIQTIVTTVVYTIVDPHNPSYLTVAEFCTTLEYSPCDQCKTQITPQVEMSTILTTCDACGYRGEKTITLTVPMGAITTSEAVNGSPLGANPNLEAGPVETPQGEVSILDFYSTVADAHSEPTGLSVEHDSTKAKGPDADNQAAVSEHEGALTEDEKPHMPDGGDGRPVNGDDTAAGWVGDGNGPYETDQPLDKEHTKTPAADDKTPQAPNEPDNQNPSVEALSSLPLAEPTRGGSSPTPARGAEKLSTHTTSATGRGSNPTLVGGAQESKLRTTSISGWMPPTTPVVVTALGVRNCIEEALLYVAVVVGLYFAL</sequence>
<feature type="compositionally biased region" description="Basic and acidic residues" evidence="1">
    <location>
        <begin position="721"/>
        <end position="740"/>
    </location>
</feature>
<evidence type="ECO:0000313" key="4">
    <source>
        <dbReference type="EMBL" id="KAF4973832.1"/>
    </source>
</evidence>
<comment type="caution">
    <text evidence="4">The sequence shown here is derived from an EMBL/GenBank/DDBJ whole genome shotgun (WGS) entry which is preliminary data.</text>
</comment>
<dbReference type="AlphaFoldDB" id="A0A8H4XG32"/>
<name>A0A8H4XG32_9HYPO</name>
<evidence type="ECO:0000259" key="3">
    <source>
        <dbReference type="PROSITE" id="PS51212"/>
    </source>
</evidence>
<dbReference type="InterPro" id="IPR002889">
    <property type="entry name" value="WSC_carb-bd"/>
</dbReference>
<reference evidence="4" key="1">
    <citation type="journal article" date="2020" name="BMC Genomics">
        <title>Correction to: Identification and distribution of gene clusters required for synthesis of sphingolipid metabolism inhibitors in diverse species of the filamentous fungus Fusarium.</title>
        <authorList>
            <person name="Kim H.S."/>
            <person name="Lohmar J.M."/>
            <person name="Busman M."/>
            <person name="Brown D.W."/>
            <person name="Naumann T.A."/>
            <person name="Divon H.H."/>
            <person name="Lysoe E."/>
            <person name="Uhlig S."/>
            <person name="Proctor R.H."/>
        </authorList>
    </citation>
    <scope>NUCLEOTIDE SEQUENCE</scope>
    <source>
        <strain evidence="4">NRRL 22465</strain>
    </source>
</reference>
<reference evidence="4" key="2">
    <citation type="submission" date="2020-05" db="EMBL/GenBank/DDBJ databases">
        <authorList>
            <person name="Kim H.-S."/>
            <person name="Proctor R.H."/>
            <person name="Brown D.W."/>
        </authorList>
    </citation>
    <scope>NUCLEOTIDE SEQUENCE</scope>
    <source>
        <strain evidence="4">NRRL 22465</strain>
    </source>
</reference>
<dbReference type="OrthoDB" id="2019572at2759"/>
<organism evidence="4 5">
    <name type="scientific">Fusarium zealandicum</name>
    <dbReference type="NCBI Taxonomy" id="1053134"/>
    <lineage>
        <taxon>Eukaryota</taxon>
        <taxon>Fungi</taxon>
        <taxon>Dikarya</taxon>
        <taxon>Ascomycota</taxon>
        <taxon>Pezizomycotina</taxon>
        <taxon>Sordariomycetes</taxon>
        <taxon>Hypocreomycetidae</taxon>
        <taxon>Hypocreales</taxon>
        <taxon>Nectriaceae</taxon>
        <taxon>Fusarium</taxon>
        <taxon>Fusarium staphyleae species complex</taxon>
    </lineage>
</organism>
<feature type="region of interest" description="Disordered" evidence="1">
    <location>
        <begin position="450"/>
        <end position="535"/>
    </location>
</feature>
<dbReference type="Proteomes" id="UP000635477">
    <property type="component" value="Unassembled WGS sequence"/>
</dbReference>
<accession>A0A8H4XG32</accession>
<gene>
    <name evidence="4" type="ORF">FZEAL_9211</name>
</gene>
<dbReference type="EMBL" id="JABEYC010000835">
    <property type="protein sequence ID" value="KAF4973832.1"/>
    <property type="molecule type" value="Genomic_DNA"/>
</dbReference>
<feature type="signal peptide" evidence="2">
    <location>
        <begin position="1"/>
        <end position="21"/>
    </location>
</feature>
<dbReference type="PROSITE" id="PS51212">
    <property type="entry name" value="WSC"/>
    <property type="match status" value="1"/>
</dbReference>
<evidence type="ECO:0000256" key="2">
    <source>
        <dbReference type="SAM" id="SignalP"/>
    </source>
</evidence>
<feature type="chain" id="PRO_5034575875" description="WSC domain-containing protein" evidence="2">
    <location>
        <begin position="22"/>
        <end position="890"/>
    </location>
</feature>
<keyword evidence="5" id="KW-1185">Reference proteome</keyword>
<feature type="compositionally biased region" description="Basic and acidic residues" evidence="1">
    <location>
        <begin position="702"/>
        <end position="713"/>
    </location>
</feature>
<feature type="compositionally biased region" description="Polar residues" evidence="1">
    <location>
        <begin position="502"/>
        <end position="527"/>
    </location>
</feature>
<feature type="compositionally biased region" description="Polar residues" evidence="1">
    <location>
        <begin position="210"/>
        <end position="225"/>
    </location>
</feature>
<proteinExistence type="predicted"/>
<feature type="compositionally biased region" description="Polar residues" evidence="1">
    <location>
        <begin position="465"/>
        <end position="487"/>
    </location>
</feature>
<feature type="domain" description="WSC" evidence="3">
    <location>
        <begin position="334"/>
        <end position="422"/>
    </location>
</feature>
<evidence type="ECO:0000313" key="5">
    <source>
        <dbReference type="Proteomes" id="UP000635477"/>
    </source>
</evidence>
<feature type="compositionally biased region" description="Polar residues" evidence="1">
    <location>
        <begin position="824"/>
        <end position="837"/>
    </location>
</feature>
<feature type="compositionally biased region" description="Low complexity" evidence="1">
    <location>
        <begin position="77"/>
        <end position="209"/>
    </location>
</feature>
<feature type="region of interest" description="Disordered" evidence="1">
    <location>
        <begin position="77"/>
        <end position="268"/>
    </location>
</feature>
<feature type="compositionally biased region" description="Low complexity" evidence="1">
    <location>
        <begin position="226"/>
        <end position="264"/>
    </location>
</feature>
<evidence type="ECO:0000256" key="1">
    <source>
        <dbReference type="SAM" id="MobiDB-lite"/>
    </source>
</evidence>
<dbReference type="Pfam" id="PF01822">
    <property type="entry name" value="WSC"/>
    <property type="match status" value="1"/>
</dbReference>
<protein>
    <recommendedName>
        <fullName evidence="3">WSC domain-containing protein</fullName>
    </recommendedName>
</protein>
<keyword evidence="2" id="KW-0732">Signal</keyword>